<dbReference type="InterPro" id="IPR003680">
    <property type="entry name" value="Flavodoxin_fold"/>
</dbReference>
<dbReference type="OrthoDB" id="9798454at2"/>
<dbReference type="GO" id="GO:0003955">
    <property type="term" value="F:NAD(P)H dehydrogenase (quinone) activity"/>
    <property type="evidence" value="ECO:0007669"/>
    <property type="project" value="TreeGrafter"/>
</dbReference>
<dbReference type="AlphaFoldDB" id="A0A317E664"/>
<dbReference type="PANTHER" id="PTHR10204">
    <property type="entry name" value="NAD P H OXIDOREDUCTASE-RELATED"/>
    <property type="match status" value="1"/>
</dbReference>
<keyword evidence="2" id="KW-0560">Oxidoreductase</keyword>
<evidence type="ECO:0000256" key="2">
    <source>
        <dbReference type="ARBA" id="ARBA00023002"/>
    </source>
</evidence>
<dbReference type="PANTHER" id="PTHR10204:SF34">
    <property type="entry name" value="NAD(P)H DEHYDROGENASE [QUINONE] 1 ISOFORM 1"/>
    <property type="match status" value="1"/>
</dbReference>
<evidence type="ECO:0000259" key="3">
    <source>
        <dbReference type="Pfam" id="PF02525"/>
    </source>
</evidence>
<dbReference type="Pfam" id="PF02525">
    <property type="entry name" value="Flavodoxin_2"/>
    <property type="match status" value="1"/>
</dbReference>
<organism evidence="4 5">
    <name type="scientific">Zavarzinia aquatilis</name>
    <dbReference type="NCBI Taxonomy" id="2211142"/>
    <lineage>
        <taxon>Bacteria</taxon>
        <taxon>Pseudomonadati</taxon>
        <taxon>Pseudomonadota</taxon>
        <taxon>Alphaproteobacteria</taxon>
        <taxon>Rhodospirillales</taxon>
        <taxon>Zavarziniaceae</taxon>
        <taxon>Zavarzinia</taxon>
    </lineage>
</organism>
<dbReference type="GO" id="GO:0005829">
    <property type="term" value="C:cytosol"/>
    <property type="evidence" value="ECO:0007669"/>
    <property type="project" value="TreeGrafter"/>
</dbReference>
<evidence type="ECO:0000313" key="5">
    <source>
        <dbReference type="Proteomes" id="UP000245461"/>
    </source>
</evidence>
<protein>
    <submittedName>
        <fullName evidence="4">Dehydrogenase</fullName>
    </submittedName>
</protein>
<dbReference type="Gene3D" id="3.40.50.360">
    <property type="match status" value="1"/>
</dbReference>
<comment type="similarity">
    <text evidence="1">Belongs to the NAD(P)H dehydrogenase (quinone) family.</text>
</comment>
<dbReference type="RefSeq" id="WP_109905890.1">
    <property type="nucleotide sequence ID" value="NZ_QGLE01000006.1"/>
</dbReference>
<evidence type="ECO:0000256" key="1">
    <source>
        <dbReference type="ARBA" id="ARBA00006252"/>
    </source>
</evidence>
<comment type="caution">
    <text evidence="4">The sequence shown here is derived from an EMBL/GenBank/DDBJ whole genome shotgun (WGS) entry which is preliminary data.</text>
</comment>
<dbReference type="InterPro" id="IPR051545">
    <property type="entry name" value="NAD(P)H_dehydrogenase_qn"/>
</dbReference>
<evidence type="ECO:0000313" key="4">
    <source>
        <dbReference type="EMBL" id="PWR22507.1"/>
    </source>
</evidence>
<dbReference type="SUPFAM" id="SSF52218">
    <property type="entry name" value="Flavoproteins"/>
    <property type="match status" value="1"/>
</dbReference>
<gene>
    <name evidence="4" type="ORF">DKG74_11550</name>
</gene>
<reference evidence="4 5" key="1">
    <citation type="submission" date="2018-05" db="EMBL/GenBank/DDBJ databases">
        <title>Zavarzinia sp. HR-AS.</title>
        <authorList>
            <person name="Lee Y."/>
            <person name="Jeon C.O."/>
        </authorList>
    </citation>
    <scope>NUCLEOTIDE SEQUENCE [LARGE SCALE GENOMIC DNA]</scope>
    <source>
        <strain evidence="4 5">HR-AS</strain>
    </source>
</reference>
<accession>A0A317E664</accession>
<dbReference type="InterPro" id="IPR029039">
    <property type="entry name" value="Flavoprotein-like_sf"/>
</dbReference>
<keyword evidence="5" id="KW-1185">Reference proteome</keyword>
<sequence length="194" mass="21203">MPSKIVLIQGHPDKDGKRLCRQLADAYAQGVSDAGHQLRRIDLASLDFPLLASQYAYDHEPIPPGLAGAVADLLWADHIVLVFPLWMGTMPALVKAFFEQALRPGGTFVRDDKGGAQSLLAGRTARLVVTMGMPVPLFRFWFGGHGLKLIKRSILAFAGIRVVRHSLFGLVDTAGPDRIRGWLDEMRRAGASAH</sequence>
<proteinExistence type="inferred from homology"/>
<dbReference type="Proteomes" id="UP000245461">
    <property type="component" value="Unassembled WGS sequence"/>
</dbReference>
<name>A0A317E664_9PROT</name>
<feature type="domain" description="Flavodoxin-like fold" evidence="3">
    <location>
        <begin position="3"/>
        <end position="171"/>
    </location>
</feature>
<dbReference type="EMBL" id="QGLE01000006">
    <property type="protein sequence ID" value="PWR22507.1"/>
    <property type="molecule type" value="Genomic_DNA"/>
</dbReference>